<dbReference type="Proteomes" id="UP000790347">
    <property type="component" value="Unassembled WGS sequence"/>
</dbReference>
<dbReference type="SUPFAM" id="SSF50044">
    <property type="entry name" value="SH3-domain"/>
    <property type="match status" value="1"/>
</dbReference>
<evidence type="ECO:0000313" key="4">
    <source>
        <dbReference type="EMBL" id="KAH7639517.1"/>
    </source>
</evidence>
<protein>
    <submittedName>
        <fullName evidence="4">Duf2013 domain containing protein</fullName>
    </submittedName>
</protein>
<dbReference type="AlphaFoldDB" id="A0A922I4A6"/>
<dbReference type="Gene3D" id="2.30.30.40">
    <property type="entry name" value="SH3 Domains"/>
    <property type="match status" value="1"/>
</dbReference>
<dbReference type="PANTHER" id="PTHR13357:SF1">
    <property type="entry name" value="NCK-INTERACTING PROTEIN WITH SH3 DOMAIN"/>
    <property type="match status" value="1"/>
</dbReference>
<reference evidence="4" key="2">
    <citation type="submission" date="2020-06" db="EMBL/GenBank/DDBJ databases">
        <authorList>
            <person name="Ji K."/>
            <person name="Li J."/>
        </authorList>
    </citation>
    <scope>NUCLEOTIDE SEQUENCE</scope>
    <source>
        <strain evidence="4">JKM2019</strain>
        <tissue evidence="4">Whole body</tissue>
    </source>
</reference>
<organism evidence="5 6">
    <name type="scientific">Dermatophagoides farinae</name>
    <name type="common">American house dust mite</name>
    <dbReference type="NCBI Taxonomy" id="6954"/>
    <lineage>
        <taxon>Eukaryota</taxon>
        <taxon>Metazoa</taxon>
        <taxon>Ecdysozoa</taxon>
        <taxon>Arthropoda</taxon>
        <taxon>Chelicerata</taxon>
        <taxon>Arachnida</taxon>
        <taxon>Acari</taxon>
        <taxon>Acariformes</taxon>
        <taxon>Sarcoptiformes</taxon>
        <taxon>Astigmata</taxon>
        <taxon>Psoroptidia</taxon>
        <taxon>Analgoidea</taxon>
        <taxon>Pyroglyphidae</taxon>
        <taxon>Dermatophagoidinae</taxon>
        <taxon>Dermatophagoides</taxon>
    </lineage>
</organism>
<dbReference type="InterPro" id="IPR030125">
    <property type="entry name" value="SPIN90/Ldb17"/>
</dbReference>
<accession>A0A922I4A6</accession>
<dbReference type="InterPro" id="IPR018556">
    <property type="entry name" value="SPIN90/Ldb17_LRD"/>
</dbReference>
<evidence type="ECO:0000256" key="2">
    <source>
        <dbReference type="PROSITE-ProRule" id="PRU00192"/>
    </source>
</evidence>
<keyword evidence="1 2" id="KW-0728">SH3 domain</keyword>
<evidence type="ECO:0000313" key="5">
    <source>
        <dbReference type="EMBL" id="KAH9521821.1"/>
    </source>
</evidence>
<dbReference type="InterPro" id="IPR036028">
    <property type="entry name" value="SH3-like_dom_sf"/>
</dbReference>
<keyword evidence="6" id="KW-1185">Reference proteome</keyword>
<evidence type="ECO:0000259" key="3">
    <source>
        <dbReference type="PROSITE" id="PS50002"/>
    </source>
</evidence>
<dbReference type="GO" id="GO:0006897">
    <property type="term" value="P:endocytosis"/>
    <property type="evidence" value="ECO:0007669"/>
    <property type="project" value="TreeGrafter"/>
</dbReference>
<dbReference type="GO" id="GO:0071933">
    <property type="term" value="F:Arp2/3 complex binding"/>
    <property type="evidence" value="ECO:0007669"/>
    <property type="project" value="TreeGrafter"/>
</dbReference>
<gene>
    <name evidence="5" type="ORF">DERF_005448</name>
    <name evidence="4" type="ORF">HUG17_3550</name>
</gene>
<sequence>MDSKIKTTTTATDIPQIFTLKSVFEYMENRDPKILTFNVDERFVMIKDPDKSSDWYYVINEKGQIGYVPNSYVIYEENMNIKELLQLIDSIASKLDQKNNEQNKILTDRQLKHAQIKLAQMRCEITETLIKMEQSTKPVGVLSGVNELSVIQEENKEDDESNGVDTSNDECLKRCRHCCWQQQQGINASAGDEINEQLISNLIENVKLDSNLNESKAIVVANSVIKTLSENIQPWNKDCQRIIDIMEKYVEEKVNSENVYSSKLKCIFKRLWFCKNDTQQRNWPVYQDEDIIQSYLDELMNLLTTTEQSFLEKEICSQNHENLSNLIQYFQMETRRSLRLKLMDIFISLIRLYRRVPADFYLTTVLPGELAVEMKNYVQDKQRWIKASTLFTLIFSSGHKPPVNIYEHINEQFFSHQFDLCEGFDINGQTIECEIPSENVISPILAFNLHITDIGDNVIFKALGKRTNASHFTENLISYLNWEEDIILTSCNLTRQSFDDHLEQHHQFSNSTFNNNYDSNQNSVLKFLIEMFADKVVSSLFYYNDVRVIIDIIISQLNNLPVGDHRIKYYLELTANILKNTQYAEEPHKAFELKKCLISIQHHEFSNIADVQLAQDIIDRNHDAFNYANQ</sequence>
<evidence type="ECO:0000256" key="1">
    <source>
        <dbReference type="ARBA" id="ARBA00022443"/>
    </source>
</evidence>
<dbReference type="Proteomes" id="UP000828236">
    <property type="component" value="Unassembled WGS sequence"/>
</dbReference>
<feature type="domain" description="SH3" evidence="3">
    <location>
        <begin position="15"/>
        <end position="78"/>
    </location>
</feature>
<dbReference type="EMBL" id="ASGP02000002">
    <property type="protein sequence ID" value="KAH9521821.1"/>
    <property type="molecule type" value="Genomic_DNA"/>
</dbReference>
<name>A0A922I4A6_DERFA</name>
<dbReference type="OrthoDB" id="445362at2759"/>
<dbReference type="InterPro" id="IPR001452">
    <property type="entry name" value="SH3_domain"/>
</dbReference>
<dbReference type="Pfam" id="PF09431">
    <property type="entry name" value="SPIN90_LRD"/>
    <property type="match status" value="1"/>
</dbReference>
<evidence type="ECO:0000313" key="6">
    <source>
        <dbReference type="Proteomes" id="UP000790347"/>
    </source>
</evidence>
<reference evidence="5" key="1">
    <citation type="submission" date="2013-05" db="EMBL/GenBank/DDBJ databases">
        <authorList>
            <person name="Yim A.K.Y."/>
            <person name="Chan T.F."/>
            <person name="Ji K.M."/>
            <person name="Liu X.Y."/>
            <person name="Zhou J.W."/>
            <person name="Li R.Q."/>
            <person name="Yang K.Y."/>
            <person name="Li J."/>
            <person name="Li M."/>
            <person name="Law P.T.W."/>
            <person name="Wu Y.L."/>
            <person name="Cai Z.L."/>
            <person name="Qin H."/>
            <person name="Bao Y."/>
            <person name="Leung R.K.K."/>
            <person name="Ng P.K.S."/>
            <person name="Zou J."/>
            <person name="Zhong X.J."/>
            <person name="Ran P.X."/>
            <person name="Zhong N.S."/>
            <person name="Liu Z.G."/>
            <person name="Tsui S.K.W."/>
        </authorList>
    </citation>
    <scope>NUCLEOTIDE SEQUENCE</scope>
    <source>
        <strain evidence="5">Derf</strain>
        <tissue evidence="5">Whole organism</tissue>
    </source>
</reference>
<comment type="caution">
    <text evidence="5">The sequence shown here is derived from an EMBL/GenBank/DDBJ whole genome shotgun (WGS) entry which is preliminary data.</text>
</comment>
<dbReference type="PANTHER" id="PTHR13357">
    <property type="entry name" value="SH3 ADAPTER PROTEIN SPIN90 NCK INTERACTING PROTEIN WITH SH3 DOMAIN"/>
    <property type="match status" value="1"/>
</dbReference>
<dbReference type="EMBL" id="SDOV01000007">
    <property type="protein sequence ID" value="KAH7639517.1"/>
    <property type="molecule type" value="Genomic_DNA"/>
</dbReference>
<reference evidence="4" key="3">
    <citation type="journal article" date="2021" name="World Allergy Organ. J.">
        <title>Chromosome-level assembly of Dermatophagoides farinae genome and transcriptome reveals two novel allergens Der f 37 and Der f 39.</title>
        <authorList>
            <person name="Chen J."/>
            <person name="Cai Z."/>
            <person name="Fan D."/>
            <person name="Hu J."/>
            <person name="Hou Y."/>
            <person name="He Y."/>
            <person name="Zhang Z."/>
            <person name="Zhao Z."/>
            <person name="Gao P."/>
            <person name="Hu W."/>
            <person name="Sun J."/>
            <person name="Li J."/>
            <person name="Ji K."/>
        </authorList>
    </citation>
    <scope>NUCLEOTIDE SEQUENCE</scope>
    <source>
        <strain evidence="4">JKM2019</strain>
    </source>
</reference>
<proteinExistence type="predicted"/>
<dbReference type="PROSITE" id="PS50002">
    <property type="entry name" value="SH3"/>
    <property type="match status" value="1"/>
</dbReference>
<reference evidence="5" key="4">
    <citation type="journal article" date="2022" name="Res Sq">
        <title>Comparative Genomics Reveals Insights into the Divergent Evolution of Astigmatic Mites and Household Pest Adaptations.</title>
        <authorList>
            <person name="Xiong Q."/>
            <person name="Wan A.T.-Y."/>
            <person name="Liu X.-Y."/>
            <person name="Fung C.S.-H."/>
            <person name="Xiao X."/>
            <person name="Malainual N."/>
            <person name="Hou J."/>
            <person name="Wang L."/>
            <person name="Wang M."/>
            <person name="Yang K."/>
            <person name="Cui Y."/>
            <person name="Leung E."/>
            <person name="Nong W."/>
            <person name="Shin S.-K."/>
            <person name="Au S."/>
            <person name="Jeong K.Y."/>
            <person name="Chew F.T."/>
            <person name="Hui J."/>
            <person name="Leung T.F."/>
            <person name="Tungtrongchitr A."/>
            <person name="Zhong N."/>
            <person name="Liu Z."/>
            <person name="Tsui S."/>
        </authorList>
    </citation>
    <scope>NUCLEOTIDE SEQUENCE</scope>
    <source>
        <strain evidence="5">Derf</strain>
        <tissue evidence="5">Whole organism</tissue>
    </source>
</reference>